<evidence type="ECO:0000256" key="1">
    <source>
        <dbReference type="SAM" id="SignalP"/>
    </source>
</evidence>
<dbReference type="AlphaFoldDB" id="A0A084SSP2"/>
<reference evidence="2 3" key="1">
    <citation type="submission" date="2014-07" db="EMBL/GenBank/DDBJ databases">
        <title>Draft Genome Sequence of Gephyronic Acid Producer, Cystobacter violaceus Strain Cb vi76.</title>
        <authorList>
            <person name="Stevens D.C."/>
            <person name="Young J."/>
            <person name="Carmichael R."/>
            <person name="Tan J."/>
            <person name="Taylor R.E."/>
        </authorList>
    </citation>
    <scope>NUCLEOTIDE SEQUENCE [LARGE SCALE GENOMIC DNA]</scope>
    <source>
        <strain evidence="2 3">Cb vi76</strain>
    </source>
</reference>
<keyword evidence="1" id="KW-0732">Signal</keyword>
<dbReference type="Proteomes" id="UP000028547">
    <property type="component" value="Unassembled WGS sequence"/>
</dbReference>
<gene>
    <name evidence="2" type="ORF">Q664_21965</name>
</gene>
<dbReference type="RefSeq" id="WP_043398612.1">
    <property type="nucleotide sequence ID" value="NZ_JPMI01000142.1"/>
</dbReference>
<evidence type="ECO:0000313" key="2">
    <source>
        <dbReference type="EMBL" id="KFA91477.1"/>
    </source>
</evidence>
<evidence type="ECO:0008006" key="4">
    <source>
        <dbReference type="Google" id="ProtNLM"/>
    </source>
</evidence>
<proteinExistence type="predicted"/>
<organism evidence="2 3">
    <name type="scientific">Archangium violaceum Cb vi76</name>
    <dbReference type="NCBI Taxonomy" id="1406225"/>
    <lineage>
        <taxon>Bacteria</taxon>
        <taxon>Pseudomonadati</taxon>
        <taxon>Myxococcota</taxon>
        <taxon>Myxococcia</taxon>
        <taxon>Myxococcales</taxon>
        <taxon>Cystobacterineae</taxon>
        <taxon>Archangiaceae</taxon>
        <taxon>Archangium</taxon>
    </lineage>
</organism>
<feature type="signal peptide" evidence="1">
    <location>
        <begin position="1"/>
        <end position="20"/>
    </location>
</feature>
<sequence length="258" mass="28905">MFHIVWAVVLTLAFSAPSHAHPPAAEPFVLEVEALIDGREQLIIRGNQLQWHHFDFAAVGRFFGGNAPTLVVMGDDLGQVEWFPTWSEPVPDEIRFEDTSSVLEQLNPPLPMDGRPLRLQKLFGRGDVRIIQQPTEANAYTLIVEFDDNPYPGPRYYGLRLTNAPDRDGDGVADERDHCPNSDLRPGVAIGERVCPSNLPNRVPADGCTFNDRIALCAKRPRNSGEFVMCVDDWGKKWKYASLITSQERSDLNRCAAH</sequence>
<evidence type="ECO:0000313" key="3">
    <source>
        <dbReference type="Proteomes" id="UP000028547"/>
    </source>
</evidence>
<feature type="chain" id="PRO_5001781713" description="Lipoprotein" evidence="1">
    <location>
        <begin position="21"/>
        <end position="258"/>
    </location>
</feature>
<accession>A0A084SSP2</accession>
<name>A0A084SSP2_9BACT</name>
<protein>
    <recommendedName>
        <fullName evidence="4">Lipoprotein</fullName>
    </recommendedName>
</protein>
<dbReference type="EMBL" id="JPMI01000142">
    <property type="protein sequence ID" value="KFA91477.1"/>
    <property type="molecule type" value="Genomic_DNA"/>
</dbReference>
<comment type="caution">
    <text evidence="2">The sequence shown here is derived from an EMBL/GenBank/DDBJ whole genome shotgun (WGS) entry which is preliminary data.</text>
</comment>